<comment type="caution">
    <text evidence="1">The sequence shown here is derived from an EMBL/GenBank/DDBJ whole genome shotgun (WGS) entry which is preliminary data.</text>
</comment>
<dbReference type="EMBL" id="BTSX01000002">
    <property type="protein sequence ID" value="GMS82486.1"/>
    <property type="molecule type" value="Genomic_DNA"/>
</dbReference>
<feature type="non-terminal residue" evidence="1">
    <location>
        <position position="79"/>
    </location>
</feature>
<dbReference type="Proteomes" id="UP001432027">
    <property type="component" value="Unassembled WGS sequence"/>
</dbReference>
<evidence type="ECO:0000313" key="2">
    <source>
        <dbReference type="Proteomes" id="UP001432027"/>
    </source>
</evidence>
<evidence type="ECO:0000313" key="1">
    <source>
        <dbReference type="EMBL" id="GMS82486.1"/>
    </source>
</evidence>
<name>A0AAV5SGQ5_9BILA</name>
<keyword evidence="2" id="KW-1185">Reference proteome</keyword>
<dbReference type="AlphaFoldDB" id="A0AAV5SGQ5"/>
<organism evidence="1 2">
    <name type="scientific">Pristionchus entomophagus</name>
    <dbReference type="NCBI Taxonomy" id="358040"/>
    <lineage>
        <taxon>Eukaryota</taxon>
        <taxon>Metazoa</taxon>
        <taxon>Ecdysozoa</taxon>
        <taxon>Nematoda</taxon>
        <taxon>Chromadorea</taxon>
        <taxon>Rhabditida</taxon>
        <taxon>Rhabditina</taxon>
        <taxon>Diplogasteromorpha</taxon>
        <taxon>Diplogasteroidea</taxon>
        <taxon>Neodiplogasteridae</taxon>
        <taxon>Pristionchus</taxon>
    </lineage>
</organism>
<proteinExistence type="predicted"/>
<reference evidence="1" key="1">
    <citation type="submission" date="2023-10" db="EMBL/GenBank/DDBJ databases">
        <title>Genome assembly of Pristionchus species.</title>
        <authorList>
            <person name="Yoshida K."/>
            <person name="Sommer R.J."/>
        </authorList>
    </citation>
    <scope>NUCLEOTIDE SEQUENCE</scope>
    <source>
        <strain evidence="1">RS0144</strain>
    </source>
</reference>
<gene>
    <name evidence="1" type="ORF">PENTCL1PPCAC_4661</name>
</gene>
<protein>
    <submittedName>
        <fullName evidence="1">Uncharacterized protein</fullName>
    </submittedName>
</protein>
<feature type="non-terminal residue" evidence="1">
    <location>
        <position position="1"/>
    </location>
</feature>
<accession>A0AAV5SGQ5</accession>
<sequence>TVAMYRSETDHWETDGLADFTLCNRSLIVFGLPAPVSLPKESFSTPYAGNMALAGGCFSVYVGNLSLETTEDDVGQLLS</sequence>